<keyword evidence="1" id="KW-0813">Transport</keyword>
<proteinExistence type="predicted"/>
<evidence type="ECO:0000259" key="8">
    <source>
        <dbReference type="PROSITE" id="PS51100"/>
    </source>
</evidence>
<evidence type="ECO:0000256" key="1">
    <source>
        <dbReference type="ARBA" id="ARBA00022448"/>
    </source>
</evidence>
<dbReference type="InterPro" id="IPR036095">
    <property type="entry name" value="PTS_EIIB-like_sf"/>
</dbReference>
<accession>A0A844BXG1</accession>
<protein>
    <submittedName>
        <fullName evidence="9">PTS sugar transporter subunit IIB</fullName>
    </submittedName>
</protein>
<dbReference type="EMBL" id="WJQR01000003">
    <property type="protein sequence ID" value="MRI81166.1"/>
    <property type="molecule type" value="Genomic_DNA"/>
</dbReference>
<dbReference type="SUPFAM" id="SSF52794">
    <property type="entry name" value="PTS system IIB component-like"/>
    <property type="match status" value="1"/>
</dbReference>
<dbReference type="RefSeq" id="WP_153861591.1">
    <property type="nucleotide sequence ID" value="NZ_WJQR01000003.1"/>
</dbReference>
<keyword evidence="4" id="KW-0808">Transferase</keyword>
<evidence type="ECO:0000256" key="3">
    <source>
        <dbReference type="ARBA" id="ARBA00022597"/>
    </source>
</evidence>
<keyword evidence="3 9" id="KW-0762">Sugar transport</keyword>
<dbReference type="Gene3D" id="3.40.50.2300">
    <property type="match status" value="1"/>
</dbReference>
<dbReference type="InterPro" id="IPR051819">
    <property type="entry name" value="PTS_sugar-specific_EIIB"/>
</dbReference>
<evidence type="ECO:0000256" key="4">
    <source>
        <dbReference type="ARBA" id="ARBA00022679"/>
    </source>
</evidence>
<dbReference type="InterPro" id="IPR003501">
    <property type="entry name" value="PTS_EIIB_2/3"/>
</dbReference>
<evidence type="ECO:0000313" key="9">
    <source>
        <dbReference type="EMBL" id="MRI81166.1"/>
    </source>
</evidence>
<evidence type="ECO:0000256" key="6">
    <source>
        <dbReference type="ARBA" id="ARBA00022777"/>
    </source>
</evidence>
<gene>
    <name evidence="9" type="ORF">GIY11_03960</name>
</gene>
<evidence type="ECO:0000256" key="7">
    <source>
        <dbReference type="PROSITE-ProRule" id="PRU00423"/>
    </source>
</evidence>
<dbReference type="PANTHER" id="PTHR34581">
    <property type="entry name" value="PTS SYSTEM N,N'-DIACETYLCHITOBIOSE-SPECIFIC EIIB COMPONENT"/>
    <property type="match status" value="1"/>
</dbReference>
<name>A0A844BXG1_9LACT</name>
<evidence type="ECO:0000256" key="5">
    <source>
        <dbReference type="ARBA" id="ARBA00022683"/>
    </source>
</evidence>
<evidence type="ECO:0000313" key="10">
    <source>
        <dbReference type="Proteomes" id="UP000469870"/>
    </source>
</evidence>
<feature type="domain" description="PTS EIIB type-3" evidence="8">
    <location>
        <begin position="1"/>
        <end position="105"/>
    </location>
</feature>
<dbReference type="GO" id="GO:0016301">
    <property type="term" value="F:kinase activity"/>
    <property type="evidence" value="ECO:0007669"/>
    <property type="project" value="UniProtKB-KW"/>
</dbReference>
<dbReference type="GO" id="GO:0008982">
    <property type="term" value="F:protein-N(PI)-phosphohistidine-sugar phosphotransferase activity"/>
    <property type="evidence" value="ECO:0007669"/>
    <property type="project" value="InterPro"/>
</dbReference>
<keyword evidence="6" id="KW-0418">Kinase</keyword>
<reference evidence="9 10" key="1">
    <citation type="submission" date="2019-11" db="EMBL/GenBank/DDBJ databases">
        <title>Characterisation of Fundicoccus ignavus gen. nov. sp. nov., a novel genus of the family Aerococcaceae isolated from bulk tank milk.</title>
        <authorList>
            <person name="Siebert A."/>
            <person name="Huptas C."/>
            <person name="Wenning M."/>
            <person name="Scherer S."/>
            <person name="Doll E.V."/>
        </authorList>
    </citation>
    <scope>NUCLEOTIDE SEQUENCE [LARGE SCALE GENOMIC DNA]</scope>
    <source>
        <strain evidence="9 10">DSM 109653</strain>
    </source>
</reference>
<dbReference type="InterPro" id="IPR013012">
    <property type="entry name" value="PTS_EIIB_3"/>
</dbReference>
<feature type="modified residue" description="Phosphocysteine; by EIIA" evidence="7">
    <location>
        <position position="7"/>
    </location>
</feature>
<dbReference type="PANTHER" id="PTHR34581:SF2">
    <property type="entry name" value="PTS SYSTEM N,N'-DIACETYLCHITOBIOSE-SPECIFIC EIIB COMPONENT"/>
    <property type="match status" value="1"/>
</dbReference>
<dbReference type="PROSITE" id="PS51100">
    <property type="entry name" value="PTS_EIIB_TYPE_3"/>
    <property type="match status" value="1"/>
</dbReference>
<evidence type="ECO:0000256" key="2">
    <source>
        <dbReference type="ARBA" id="ARBA00022553"/>
    </source>
</evidence>
<keyword evidence="2" id="KW-0597">Phosphoprotein</keyword>
<sequence length="105" mass="11078">MKVLLACSAGMSSAIAAKSLNEAAKAAGIDMEVQEISSQGFADEIKKGYALGLVAPQIRHRFDNLKADADAVGVPCLLIKPKGYTPIGGKFLLQQIKDEAGEIFN</sequence>
<dbReference type="AlphaFoldDB" id="A0A844BXG1"/>
<dbReference type="GO" id="GO:0009401">
    <property type="term" value="P:phosphoenolpyruvate-dependent sugar phosphotransferase system"/>
    <property type="evidence" value="ECO:0007669"/>
    <property type="project" value="UniProtKB-KW"/>
</dbReference>
<dbReference type="Proteomes" id="UP000469870">
    <property type="component" value="Unassembled WGS sequence"/>
</dbReference>
<organism evidence="9 10">
    <name type="scientific">Fundicoccus ignavus</name>
    <dbReference type="NCBI Taxonomy" id="2664442"/>
    <lineage>
        <taxon>Bacteria</taxon>
        <taxon>Bacillati</taxon>
        <taxon>Bacillota</taxon>
        <taxon>Bacilli</taxon>
        <taxon>Lactobacillales</taxon>
        <taxon>Aerococcaceae</taxon>
        <taxon>Fundicoccus</taxon>
    </lineage>
</organism>
<dbReference type="Pfam" id="PF02302">
    <property type="entry name" value="PTS_IIB"/>
    <property type="match status" value="1"/>
</dbReference>
<keyword evidence="5" id="KW-0598">Phosphotransferase system</keyword>
<comment type="caution">
    <text evidence="9">The sequence shown here is derived from an EMBL/GenBank/DDBJ whole genome shotgun (WGS) entry which is preliminary data.</text>
</comment>